<organism evidence="1 2">
    <name type="scientific">Mycena citricolor</name>
    <dbReference type="NCBI Taxonomy" id="2018698"/>
    <lineage>
        <taxon>Eukaryota</taxon>
        <taxon>Fungi</taxon>
        <taxon>Dikarya</taxon>
        <taxon>Basidiomycota</taxon>
        <taxon>Agaricomycotina</taxon>
        <taxon>Agaricomycetes</taxon>
        <taxon>Agaricomycetidae</taxon>
        <taxon>Agaricales</taxon>
        <taxon>Marasmiineae</taxon>
        <taxon>Mycenaceae</taxon>
        <taxon>Mycena</taxon>
    </lineage>
</organism>
<protein>
    <submittedName>
        <fullName evidence="1">Uncharacterized protein</fullName>
    </submittedName>
</protein>
<evidence type="ECO:0000313" key="1">
    <source>
        <dbReference type="EMBL" id="CAK5264359.1"/>
    </source>
</evidence>
<name>A0AAD2GUL6_9AGAR</name>
<evidence type="ECO:0000313" key="2">
    <source>
        <dbReference type="Proteomes" id="UP001295794"/>
    </source>
</evidence>
<reference evidence="1" key="1">
    <citation type="submission" date="2023-11" db="EMBL/GenBank/DDBJ databases">
        <authorList>
            <person name="De Vega J J."/>
            <person name="De Vega J J."/>
        </authorList>
    </citation>
    <scope>NUCLEOTIDE SEQUENCE</scope>
</reference>
<sequence length="120" mass="13329">VTSYAERSLRVAMLYSCRTRSKVRPSALWNIFHLNRILSTRIGTSSLDIASTGANFVHPSQPHSGVARSHIRTAWLLVTCNTPITSELNLATARGRGEREKRFCGKVTGRKSSNLLSSMR</sequence>
<proteinExistence type="predicted"/>
<dbReference type="AlphaFoldDB" id="A0AAD2GUL6"/>
<keyword evidence="2" id="KW-1185">Reference proteome</keyword>
<dbReference type="Proteomes" id="UP001295794">
    <property type="component" value="Unassembled WGS sequence"/>
</dbReference>
<gene>
    <name evidence="1" type="ORF">MYCIT1_LOCUS4458</name>
</gene>
<accession>A0AAD2GUL6</accession>
<dbReference type="EMBL" id="CAVNYO010000054">
    <property type="protein sequence ID" value="CAK5264359.1"/>
    <property type="molecule type" value="Genomic_DNA"/>
</dbReference>
<feature type="non-terminal residue" evidence="1">
    <location>
        <position position="1"/>
    </location>
</feature>
<comment type="caution">
    <text evidence="1">The sequence shown here is derived from an EMBL/GenBank/DDBJ whole genome shotgun (WGS) entry which is preliminary data.</text>
</comment>